<dbReference type="PROSITE" id="PS50012">
    <property type="entry name" value="RCC1_3"/>
    <property type="match status" value="3"/>
</dbReference>
<dbReference type="InterPro" id="IPR000408">
    <property type="entry name" value="Reg_chr_condens"/>
</dbReference>
<dbReference type="PANTHER" id="PTHR46849:SF1">
    <property type="entry name" value="RCC1 DOMAIN-CONTAINING PROTEIN 1"/>
    <property type="match status" value="1"/>
</dbReference>
<feature type="region of interest" description="Disordered" evidence="2">
    <location>
        <begin position="253"/>
        <end position="275"/>
    </location>
</feature>
<dbReference type="PANTHER" id="PTHR46849">
    <property type="entry name" value="RCC1 DOMAIN-CONTAINING PROTEIN 1"/>
    <property type="match status" value="1"/>
</dbReference>
<reference evidence="3 4" key="1">
    <citation type="submission" date="2024-06" db="EMBL/GenBank/DDBJ databases">
        <authorList>
            <person name="Pan Q."/>
            <person name="Wen M."/>
            <person name="Jouanno E."/>
            <person name="Zahm M."/>
            <person name="Klopp C."/>
            <person name="Cabau C."/>
            <person name="Louis A."/>
            <person name="Berthelot C."/>
            <person name="Parey E."/>
            <person name="Roest Crollius H."/>
            <person name="Montfort J."/>
            <person name="Robinson-Rechavi M."/>
            <person name="Bouchez O."/>
            <person name="Lampietro C."/>
            <person name="Lopez Roques C."/>
            <person name="Donnadieu C."/>
            <person name="Postlethwait J."/>
            <person name="Bobe J."/>
            <person name="Verreycken H."/>
            <person name="Guiguen Y."/>
        </authorList>
    </citation>
    <scope>NUCLEOTIDE SEQUENCE [LARGE SCALE GENOMIC DNA]</scope>
    <source>
        <strain evidence="3">Up_M1</strain>
        <tissue evidence="3">Testis</tissue>
    </source>
</reference>
<protein>
    <recommendedName>
        <fullName evidence="5">RCC1 domain-containing protein 1</fullName>
    </recommendedName>
</protein>
<evidence type="ECO:0008006" key="5">
    <source>
        <dbReference type="Google" id="ProtNLM"/>
    </source>
</evidence>
<dbReference type="Pfam" id="PF00415">
    <property type="entry name" value="RCC1"/>
    <property type="match status" value="3"/>
</dbReference>
<feature type="compositionally biased region" description="Polar residues" evidence="2">
    <location>
        <begin position="255"/>
        <end position="269"/>
    </location>
</feature>
<organism evidence="3 4">
    <name type="scientific">Umbra pygmaea</name>
    <name type="common">Eastern mudminnow</name>
    <dbReference type="NCBI Taxonomy" id="75934"/>
    <lineage>
        <taxon>Eukaryota</taxon>
        <taxon>Metazoa</taxon>
        <taxon>Chordata</taxon>
        <taxon>Craniata</taxon>
        <taxon>Vertebrata</taxon>
        <taxon>Euteleostomi</taxon>
        <taxon>Actinopterygii</taxon>
        <taxon>Neopterygii</taxon>
        <taxon>Teleostei</taxon>
        <taxon>Protacanthopterygii</taxon>
        <taxon>Esociformes</taxon>
        <taxon>Umbridae</taxon>
        <taxon>Umbra</taxon>
    </lineage>
</organism>
<dbReference type="SUPFAM" id="SSF50985">
    <property type="entry name" value="RCC1/BLIP-II"/>
    <property type="match status" value="1"/>
</dbReference>
<evidence type="ECO:0000313" key="4">
    <source>
        <dbReference type="Proteomes" id="UP001557470"/>
    </source>
</evidence>
<sequence length="374" mass="40408">MNWFGFGFNGFGQIRANEKSYDGESTRDIKLTSPISLVVCRNLKSSEICQHVTRIRTSWSRIAALHSTSNRRLCLAGFGVEHPSRGCGGCVEESKECQDAQISEEYLALSFTDRVEIQSLRNQNKQEWTMETDNTAGLEFPLVPGGYIASKPPFFRPLSPQLVAVTLALGTEHAVLLSASGNVYTWGSGSHGQLGHGDLSPQNEPRAVEALMGMQMSSVAAGGWHSACTSAGRDLYVWGWNESGQVGLPSRALRTGQQDTQPAGSASTSRDQEESGDDVFISIQAFPALVDVTESCEVSKISCGSRHTAAVTSKGDLFTWGWGEYGQLGQGTLSSSDEPKPVEFFKDNGLCVVDVVCGPWNTYVCAIIKEPSSC</sequence>
<evidence type="ECO:0000256" key="2">
    <source>
        <dbReference type="SAM" id="MobiDB-lite"/>
    </source>
</evidence>
<evidence type="ECO:0000313" key="3">
    <source>
        <dbReference type="EMBL" id="KAL0968422.1"/>
    </source>
</evidence>
<dbReference type="InterPro" id="IPR052830">
    <property type="entry name" value="RCC1_domain-containing"/>
</dbReference>
<dbReference type="Gene3D" id="2.130.10.30">
    <property type="entry name" value="Regulator of chromosome condensation 1/beta-lactamase-inhibitor protein II"/>
    <property type="match status" value="2"/>
</dbReference>
<dbReference type="Proteomes" id="UP001557470">
    <property type="component" value="Unassembled WGS sequence"/>
</dbReference>
<dbReference type="AlphaFoldDB" id="A0ABD0WXL4"/>
<dbReference type="PROSITE" id="PS00626">
    <property type="entry name" value="RCC1_2"/>
    <property type="match status" value="1"/>
</dbReference>
<comment type="caution">
    <text evidence="3">The sequence shown here is derived from an EMBL/GenBank/DDBJ whole genome shotgun (WGS) entry which is preliminary data.</text>
</comment>
<name>A0ABD0WXL4_UMBPY</name>
<feature type="repeat" description="RCC1" evidence="1">
    <location>
        <begin position="315"/>
        <end position="368"/>
    </location>
</feature>
<dbReference type="EMBL" id="JAGEUA010000008">
    <property type="protein sequence ID" value="KAL0968422.1"/>
    <property type="molecule type" value="Genomic_DNA"/>
</dbReference>
<accession>A0ABD0WXL4</accession>
<keyword evidence="4" id="KW-1185">Reference proteome</keyword>
<feature type="repeat" description="RCC1" evidence="1">
    <location>
        <begin position="233"/>
        <end position="314"/>
    </location>
</feature>
<dbReference type="PRINTS" id="PR00633">
    <property type="entry name" value="RCCNDNSATION"/>
</dbReference>
<proteinExistence type="predicted"/>
<gene>
    <name evidence="3" type="ORF">UPYG_G00266660</name>
</gene>
<feature type="repeat" description="RCC1" evidence="1">
    <location>
        <begin position="181"/>
        <end position="232"/>
    </location>
</feature>
<evidence type="ECO:0000256" key="1">
    <source>
        <dbReference type="PROSITE-ProRule" id="PRU00235"/>
    </source>
</evidence>
<dbReference type="InterPro" id="IPR009091">
    <property type="entry name" value="RCC1/BLIP-II"/>
</dbReference>